<reference evidence="2 3" key="1">
    <citation type="submission" date="2016-10" db="EMBL/GenBank/DDBJ databases">
        <authorList>
            <person name="de Groot N.N."/>
        </authorList>
    </citation>
    <scope>NUCLEOTIDE SEQUENCE [LARGE SCALE GENOMIC DNA]</scope>
    <source>
        <strain evidence="2 3">CGMCC 1.10959</strain>
    </source>
</reference>
<evidence type="ECO:0000256" key="1">
    <source>
        <dbReference type="SAM" id="SignalP"/>
    </source>
</evidence>
<keyword evidence="3" id="KW-1185">Reference proteome</keyword>
<dbReference type="Proteomes" id="UP000182466">
    <property type="component" value="Unassembled WGS sequence"/>
</dbReference>
<organism evidence="2 3">
    <name type="scientific">Sedimentitalea nanhaiensis</name>
    <dbReference type="NCBI Taxonomy" id="999627"/>
    <lineage>
        <taxon>Bacteria</taxon>
        <taxon>Pseudomonadati</taxon>
        <taxon>Pseudomonadota</taxon>
        <taxon>Alphaproteobacteria</taxon>
        <taxon>Rhodobacterales</taxon>
        <taxon>Paracoccaceae</taxon>
        <taxon>Sedimentitalea</taxon>
    </lineage>
</organism>
<name>A0A1I6X563_9RHOB</name>
<sequence length="124" mass="13278">MRGHFMALALCLAGPLAAQDWAVRGGDIRLSAQDLRDLADGATLTYHDGGVSKFSAGGAYSYTYANGGGSAFGVFHIAEDGRVCINYRNGFSRCDIYVRKNGVLLMLSEAGERFPVRLTLGLEP</sequence>
<dbReference type="RefSeq" id="WP_027263006.1">
    <property type="nucleotide sequence ID" value="NZ_FPAW01000001.1"/>
</dbReference>
<evidence type="ECO:0000313" key="3">
    <source>
        <dbReference type="Proteomes" id="UP000182466"/>
    </source>
</evidence>
<feature type="chain" id="PRO_5010242493" description="Secreted protein" evidence="1">
    <location>
        <begin position="19"/>
        <end position="124"/>
    </location>
</feature>
<keyword evidence="1" id="KW-0732">Signal</keyword>
<protein>
    <recommendedName>
        <fullName evidence="4">Secreted protein</fullName>
    </recommendedName>
</protein>
<accession>A0A1I6X563</accession>
<evidence type="ECO:0000313" key="2">
    <source>
        <dbReference type="EMBL" id="SFT33296.1"/>
    </source>
</evidence>
<proteinExistence type="predicted"/>
<dbReference type="AlphaFoldDB" id="A0A1I6X563"/>
<dbReference type="OrthoDB" id="7709182at2"/>
<dbReference type="EMBL" id="FPAW01000001">
    <property type="protein sequence ID" value="SFT33296.1"/>
    <property type="molecule type" value="Genomic_DNA"/>
</dbReference>
<dbReference type="eggNOG" id="ENOG5032V3E">
    <property type="taxonomic scope" value="Bacteria"/>
</dbReference>
<gene>
    <name evidence="2" type="ORF">SAMN05216236_10154</name>
</gene>
<feature type="signal peptide" evidence="1">
    <location>
        <begin position="1"/>
        <end position="18"/>
    </location>
</feature>
<evidence type="ECO:0008006" key="4">
    <source>
        <dbReference type="Google" id="ProtNLM"/>
    </source>
</evidence>